<accession>A0A841EKM2</accession>
<proteinExistence type="predicted"/>
<keyword evidence="1" id="KW-0732">Signal</keyword>
<dbReference type="Gene3D" id="2.130.10.130">
    <property type="entry name" value="Integrin alpha, N-terminal"/>
    <property type="match status" value="4"/>
</dbReference>
<sequence length="1099" mass="122472">MSSYFGEQKMFSNLPASETNIDFENNLTYTEAFNTYTYRNFYNGGGVAIGDLNNDGLPDVFFCGNMVSNKLYLNKGNLSFKDITHNAGLTTQDVWSTGVSMADVNGDGWLDIYVCKSGKPGGAERKNSLYINNGVKAGTNIPTFTDKATEYGIADYGLSTHAAFFDYDKDGDLDMYLLNNSIRTVGIYDLIKDQRKIRDPKGANKLYRNNGNTFEDISEQAGIYGSAIGFGLGVTIGDINKDGWQDIYVSNDFFEKDYLYINQKNGTFSESLEQYMGEISLGSMGADMADINNDTYPDVFVTEMLPESNERIKTKTAFEDWNKYHSNISTGYHKQFPRNVLQLSLGKTNTGEMAFSEISRLAGVSATDWSWGALMVDLDNDGFKDIYVANGIFKDLTDLDYINYYADPITIKRLMQEKGKFLKELIDAIPSNPLPNYVFQNQGNRASAFQFSNVSKDWGLNIPSFSNGSAYGDLDNDGDLDLVINNVNMPAMVLQNNARAVNPNQHFLNIKLKGLGKNTAALGTQVTVYEQGKSFYQELAPMRGYQSTVDDRLHFGLGDIQEVDSIQILWVNQSSQVLKKVKTNQFLTIQQEVIESIQAQKQVVEKTVFQDVTNEFSLSYQHQKSAFIDFNREPLLFHGIENKSAQTAVADVNDDGLEDFFVAGSFGKAGQLYLQTKAGKFEVSTQTCFEKAQFHEDTAVLFFDANGDTFPDLYIGSGGTAFIDNAQELKDRLFINDGKGDFQQVEKALPNILENTSCVKAGDYDQDGDVDLLVGTRAKAFYYGFSVNAHLLQNDGKGNFKEVSKQIAPALQEIGMVTDVAWLDYDQDHDLDFVLVGEWMGVKLFENNKGKFTEKSKALGFENSNGFWNCLAVGDINHDGFPDIVAGNLGENTRLKASLEKPLTMYAHDFDQNGKNEQIITAYDGEEAYPLATRKDLLAELPLLKRKLPLAKDYAHTKIEDLFDEDILHQAKKSSVFTTASTCFINQRGKFIAKALPIEAQMSPIYTLLLDDFDGDKQLDILCGGNLHTAKPEVGIYDASVGQFLKGDGKGHFKVYSMAKSGLCIKGEIRSINKIVVKGKKHWIISKKNDKISIIKHTL</sequence>
<comment type="caution">
    <text evidence="3">The sequence shown here is derived from an EMBL/GenBank/DDBJ whole genome shotgun (WGS) entry which is preliminary data.</text>
</comment>
<dbReference type="InterPro" id="IPR027039">
    <property type="entry name" value="Crtac1"/>
</dbReference>
<dbReference type="PANTHER" id="PTHR16026:SF0">
    <property type="entry name" value="CARTILAGE ACIDIC PROTEIN 1"/>
    <property type="match status" value="1"/>
</dbReference>
<evidence type="ECO:0000259" key="2">
    <source>
        <dbReference type="Pfam" id="PF07593"/>
    </source>
</evidence>
<dbReference type="EMBL" id="JACHKT010000016">
    <property type="protein sequence ID" value="MBB6003745.1"/>
    <property type="molecule type" value="Genomic_DNA"/>
</dbReference>
<gene>
    <name evidence="3" type="ORF">HNP25_002404</name>
</gene>
<dbReference type="InterPro" id="IPR028994">
    <property type="entry name" value="Integrin_alpha_N"/>
</dbReference>
<dbReference type="SUPFAM" id="SSF69318">
    <property type="entry name" value="Integrin alpha N-terminal domain"/>
    <property type="match status" value="3"/>
</dbReference>
<dbReference type="PANTHER" id="PTHR16026">
    <property type="entry name" value="CARTILAGE ACIDIC PROTEIN 1"/>
    <property type="match status" value="1"/>
</dbReference>
<name>A0A841EKM2_9BACT</name>
<dbReference type="InterPro" id="IPR011519">
    <property type="entry name" value="UnbV_ASPIC"/>
</dbReference>
<feature type="domain" description="ASPIC/UnbV" evidence="2">
    <location>
        <begin position="521"/>
        <end position="588"/>
    </location>
</feature>
<evidence type="ECO:0000313" key="3">
    <source>
        <dbReference type="EMBL" id="MBB6003745.1"/>
    </source>
</evidence>
<dbReference type="Proteomes" id="UP000524404">
    <property type="component" value="Unassembled WGS sequence"/>
</dbReference>
<evidence type="ECO:0000256" key="1">
    <source>
        <dbReference type="ARBA" id="ARBA00022729"/>
    </source>
</evidence>
<protein>
    <recommendedName>
        <fullName evidence="2">ASPIC/UnbV domain-containing protein</fullName>
    </recommendedName>
</protein>
<keyword evidence="4" id="KW-1185">Reference proteome</keyword>
<dbReference type="Pfam" id="PF07593">
    <property type="entry name" value="UnbV_ASPIC"/>
    <property type="match status" value="1"/>
</dbReference>
<dbReference type="Pfam" id="PF13517">
    <property type="entry name" value="FG-GAP_3"/>
    <property type="match status" value="5"/>
</dbReference>
<dbReference type="InterPro" id="IPR013517">
    <property type="entry name" value="FG-GAP"/>
</dbReference>
<reference evidence="3 4" key="1">
    <citation type="submission" date="2020-08" db="EMBL/GenBank/DDBJ databases">
        <title>Functional genomics of gut bacteria from endangered species of beetles.</title>
        <authorList>
            <person name="Carlos-Shanley C."/>
        </authorList>
    </citation>
    <scope>NUCLEOTIDE SEQUENCE [LARGE SCALE GENOMIC DNA]</scope>
    <source>
        <strain evidence="3 4">S00070</strain>
    </source>
</reference>
<dbReference type="AlphaFoldDB" id="A0A841EKM2"/>
<dbReference type="RefSeq" id="WP_184134359.1">
    <property type="nucleotide sequence ID" value="NZ_JACHKT010000016.1"/>
</dbReference>
<organism evidence="3 4">
    <name type="scientific">Arcicella rosea</name>
    <dbReference type="NCBI Taxonomy" id="502909"/>
    <lineage>
        <taxon>Bacteria</taxon>
        <taxon>Pseudomonadati</taxon>
        <taxon>Bacteroidota</taxon>
        <taxon>Cytophagia</taxon>
        <taxon>Cytophagales</taxon>
        <taxon>Flectobacillaceae</taxon>
        <taxon>Arcicella</taxon>
    </lineage>
</organism>
<evidence type="ECO:0000313" key="4">
    <source>
        <dbReference type="Proteomes" id="UP000524404"/>
    </source>
</evidence>